<dbReference type="GO" id="GO:0005634">
    <property type="term" value="C:nucleus"/>
    <property type="evidence" value="ECO:0007669"/>
    <property type="project" value="UniProtKB-SubCell"/>
</dbReference>
<dbReference type="OrthoDB" id="14833at2759"/>
<evidence type="ECO:0000256" key="1">
    <source>
        <dbReference type="ARBA" id="ARBA00004123"/>
    </source>
</evidence>
<dbReference type="InterPro" id="IPR007757">
    <property type="entry name" value="MT-A70-like"/>
</dbReference>
<comment type="similarity">
    <text evidence="3">Belongs to the MT-A70-like family.</text>
</comment>
<evidence type="ECO:0000313" key="5">
    <source>
        <dbReference type="Proteomes" id="UP000790833"/>
    </source>
</evidence>
<sequence>MASTSSKWSEENDYANEYIHTGVQPISHVRNATMPREGYPKLEKLHQLKEKKVSEHAVKPYGCRIAAHLLMIQKLNSWITDHGLVFDVIMIGALVENQFILPLLTNLPIQKLCAKPGYLFIWATTQKIQELTKVLNNQNFNSKFRRLEELIFIQCNQESGGGKGFGPEDYQTCEKVPLLQRQQWHCWMCITGTVRRLTDNHLIHCNVDTDLQIQTPQSVHEGPSAVPDAMYKIAENFSNTNRRLHIIPSRIGYNVPVRPRKGWVIMLPDIILDNFDPSTFQKELYEKSKVNYAKSNQPQFLVPQSAEIEELRPKSPNK</sequence>
<comment type="subcellular location">
    <subcellularLocation>
        <location evidence="1">Nucleus</location>
    </subcellularLocation>
</comment>
<dbReference type="GO" id="GO:0003729">
    <property type="term" value="F:mRNA binding"/>
    <property type="evidence" value="ECO:0007669"/>
    <property type="project" value="TreeGrafter"/>
</dbReference>
<evidence type="ECO:0000256" key="3">
    <source>
        <dbReference type="PROSITE-ProRule" id="PRU00489"/>
    </source>
</evidence>
<proteinExistence type="inferred from homology"/>
<dbReference type="RefSeq" id="XP_043049345.1">
    <property type="nucleotide sequence ID" value="XM_043191333.1"/>
</dbReference>
<name>A0A9P8AHW5_9ASCO</name>
<dbReference type="GO" id="GO:0036396">
    <property type="term" value="C:RNA N6-methyladenosine methyltransferase complex"/>
    <property type="evidence" value="ECO:0007669"/>
    <property type="project" value="TreeGrafter"/>
</dbReference>
<gene>
    <name evidence="4" type="ORF">KQ657_000490</name>
</gene>
<dbReference type="GeneID" id="66113864"/>
<dbReference type="AlphaFoldDB" id="A0A9P8AHW5"/>
<organism evidence="4 5">
    <name type="scientific">Scheffersomyces spartinae</name>
    <dbReference type="NCBI Taxonomy" id="45513"/>
    <lineage>
        <taxon>Eukaryota</taxon>
        <taxon>Fungi</taxon>
        <taxon>Dikarya</taxon>
        <taxon>Ascomycota</taxon>
        <taxon>Saccharomycotina</taxon>
        <taxon>Pichiomycetes</taxon>
        <taxon>Debaryomycetaceae</taxon>
        <taxon>Scheffersomyces</taxon>
    </lineage>
</organism>
<evidence type="ECO:0008006" key="6">
    <source>
        <dbReference type="Google" id="ProtNLM"/>
    </source>
</evidence>
<dbReference type="Pfam" id="PF05063">
    <property type="entry name" value="MT-A70"/>
    <property type="match status" value="1"/>
</dbReference>
<evidence type="ECO:0000313" key="4">
    <source>
        <dbReference type="EMBL" id="KAG7193797.1"/>
    </source>
</evidence>
<accession>A0A9P8AHW5</accession>
<protein>
    <recommendedName>
        <fullName evidence="6">Karyogamy protein KAR4</fullName>
    </recommendedName>
</protein>
<dbReference type="PROSITE" id="PS51592">
    <property type="entry name" value="SAM_MTA70L_2"/>
    <property type="match status" value="1"/>
</dbReference>
<keyword evidence="2" id="KW-0539">Nucleus</keyword>
<dbReference type="PANTHER" id="PTHR13107:SF0">
    <property type="entry name" value="N6-ADENOSINE-METHYLTRANSFERASE NON-CATALYTIC SUBUNIT"/>
    <property type="match status" value="1"/>
</dbReference>
<dbReference type="Proteomes" id="UP000790833">
    <property type="component" value="Unassembled WGS sequence"/>
</dbReference>
<keyword evidence="5" id="KW-1185">Reference proteome</keyword>
<dbReference type="InterPro" id="IPR045123">
    <property type="entry name" value="METTL14-like"/>
</dbReference>
<dbReference type="EMBL" id="JAHMUF010000010">
    <property type="protein sequence ID" value="KAG7193797.1"/>
    <property type="molecule type" value="Genomic_DNA"/>
</dbReference>
<dbReference type="PROSITE" id="PS51143">
    <property type="entry name" value="MT_A70"/>
    <property type="match status" value="1"/>
</dbReference>
<comment type="caution">
    <text evidence="4">The sequence shown here is derived from an EMBL/GenBank/DDBJ whole genome shotgun (WGS) entry which is preliminary data.</text>
</comment>
<reference evidence="4" key="1">
    <citation type="submission" date="2021-03" db="EMBL/GenBank/DDBJ databases">
        <authorList>
            <person name="Palmer J.M."/>
        </authorList>
    </citation>
    <scope>NUCLEOTIDE SEQUENCE</scope>
    <source>
        <strain evidence="4">ARV_011</strain>
    </source>
</reference>
<dbReference type="PANTHER" id="PTHR13107">
    <property type="entry name" value="N6-ADENOSINE-METHYLTRANSFERASE NON-CATALYTIC SUBUNIT"/>
    <property type="match status" value="1"/>
</dbReference>
<evidence type="ECO:0000256" key="2">
    <source>
        <dbReference type="ARBA" id="ARBA00023242"/>
    </source>
</evidence>